<evidence type="ECO:0000256" key="1">
    <source>
        <dbReference type="ARBA" id="ARBA00022729"/>
    </source>
</evidence>
<comment type="caution">
    <text evidence="3">The sequence shown here is derived from an EMBL/GenBank/DDBJ whole genome shotgun (WGS) entry which is preliminary data.</text>
</comment>
<dbReference type="Proteomes" id="UP000682733">
    <property type="component" value="Unassembled WGS sequence"/>
</dbReference>
<dbReference type="EMBL" id="CAJOBA010036032">
    <property type="protein sequence ID" value="CAF4015520.1"/>
    <property type="molecule type" value="Genomic_DNA"/>
</dbReference>
<gene>
    <name evidence="3" type="ORF">OVA965_LOCUS24225</name>
    <name evidence="4" type="ORF">TMI583_LOCUS24944</name>
</gene>
<dbReference type="EMBL" id="CAJNOK010014501">
    <property type="protein sequence ID" value="CAF1206166.1"/>
    <property type="molecule type" value="Genomic_DNA"/>
</dbReference>
<keyword evidence="2" id="KW-0325">Glycoprotein</keyword>
<dbReference type="InterPro" id="IPR011042">
    <property type="entry name" value="6-blade_b-propeller_TolB-like"/>
</dbReference>
<dbReference type="SUPFAM" id="SSF101898">
    <property type="entry name" value="NHL repeat"/>
    <property type="match status" value="1"/>
</dbReference>
<evidence type="ECO:0000313" key="4">
    <source>
        <dbReference type="EMBL" id="CAF4015520.1"/>
    </source>
</evidence>
<evidence type="ECO:0000256" key="2">
    <source>
        <dbReference type="ARBA" id="ARBA00023180"/>
    </source>
</evidence>
<dbReference type="AlphaFoldDB" id="A0A8S2EET9"/>
<sequence length="117" mass="12993">MSDIDCYGIAMDNDGFIYVVDSKKGEVWRWKKGERQSAIVAGGNGNGSQSNQLNDPTFVFVDDEQSVYVSNWGNHRVMKWRRGTKVGVVVAGGNGEEGRLDQLSYPHAVLVDQWGQI</sequence>
<evidence type="ECO:0000313" key="3">
    <source>
        <dbReference type="EMBL" id="CAF1206166.1"/>
    </source>
</evidence>
<reference evidence="3" key="1">
    <citation type="submission" date="2021-02" db="EMBL/GenBank/DDBJ databases">
        <authorList>
            <person name="Nowell W R."/>
        </authorList>
    </citation>
    <scope>NUCLEOTIDE SEQUENCE</scope>
</reference>
<organism evidence="3 5">
    <name type="scientific">Didymodactylos carnosus</name>
    <dbReference type="NCBI Taxonomy" id="1234261"/>
    <lineage>
        <taxon>Eukaryota</taxon>
        <taxon>Metazoa</taxon>
        <taxon>Spiralia</taxon>
        <taxon>Gnathifera</taxon>
        <taxon>Rotifera</taxon>
        <taxon>Eurotatoria</taxon>
        <taxon>Bdelloidea</taxon>
        <taxon>Philodinida</taxon>
        <taxon>Philodinidae</taxon>
        <taxon>Didymodactylos</taxon>
    </lineage>
</organism>
<accession>A0A8S2EET9</accession>
<proteinExistence type="predicted"/>
<name>A0A8S2EET9_9BILA</name>
<dbReference type="Gene3D" id="2.120.10.30">
    <property type="entry name" value="TolB, C-terminal domain"/>
    <property type="match status" value="1"/>
</dbReference>
<dbReference type="GO" id="GO:0005576">
    <property type="term" value="C:extracellular region"/>
    <property type="evidence" value="ECO:0007669"/>
    <property type="project" value="TreeGrafter"/>
</dbReference>
<dbReference type="Proteomes" id="UP000677228">
    <property type="component" value="Unassembled WGS sequence"/>
</dbReference>
<dbReference type="PANTHER" id="PTHR10680">
    <property type="entry name" value="PEPTIDYL-GLYCINE ALPHA-AMIDATING MONOOXYGENASE"/>
    <property type="match status" value="1"/>
</dbReference>
<keyword evidence="1" id="KW-0732">Signal</keyword>
<evidence type="ECO:0000313" key="5">
    <source>
        <dbReference type="Proteomes" id="UP000677228"/>
    </source>
</evidence>
<protein>
    <submittedName>
        <fullName evidence="3">Uncharacterized protein</fullName>
    </submittedName>
</protein>
<dbReference type="PANTHER" id="PTHR10680:SF28">
    <property type="entry name" value="SMP-30_GLUCONOLACTONASE_LRE-LIKE REGION DOMAIN-CONTAINING PROTEIN"/>
    <property type="match status" value="1"/>
</dbReference>